<evidence type="ECO:0000313" key="3">
    <source>
        <dbReference type="WBParaSite" id="nRc.2.0.1.t29108-RA"/>
    </source>
</evidence>
<evidence type="ECO:0000313" key="2">
    <source>
        <dbReference type="Proteomes" id="UP000887565"/>
    </source>
</evidence>
<name>A0A915JSM3_ROMCU</name>
<accession>A0A915JSM3</accession>
<protein>
    <submittedName>
        <fullName evidence="3">Uncharacterized protein</fullName>
    </submittedName>
</protein>
<proteinExistence type="predicted"/>
<dbReference type="Proteomes" id="UP000887565">
    <property type="component" value="Unplaced"/>
</dbReference>
<keyword evidence="2" id="KW-1185">Reference proteome</keyword>
<dbReference type="AlphaFoldDB" id="A0A915JSM3"/>
<organism evidence="2 3">
    <name type="scientific">Romanomermis culicivorax</name>
    <name type="common">Nematode worm</name>
    <dbReference type="NCBI Taxonomy" id="13658"/>
    <lineage>
        <taxon>Eukaryota</taxon>
        <taxon>Metazoa</taxon>
        <taxon>Ecdysozoa</taxon>
        <taxon>Nematoda</taxon>
        <taxon>Enoplea</taxon>
        <taxon>Dorylaimia</taxon>
        <taxon>Mermithida</taxon>
        <taxon>Mermithoidea</taxon>
        <taxon>Mermithidae</taxon>
        <taxon>Romanomermis</taxon>
    </lineage>
</organism>
<feature type="region of interest" description="Disordered" evidence="1">
    <location>
        <begin position="39"/>
        <end position="97"/>
    </location>
</feature>
<evidence type="ECO:0000256" key="1">
    <source>
        <dbReference type="SAM" id="MobiDB-lite"/>
    </source>
</evidence>
<sequence length="288" mass="30062">MIHFSIQVECSLTNKLRKKVFGDDADALVDKICSRFPSQSICQSSSSPSSVGNTATPPPPPPPTSQSTAAPATPPPPAPPASNQTAPVNSSSNFPPNQANFCTQNNDYFVGYCSPKSGKYQVEQAVYNFCYDYSKRCNRPLPFGLTPVQPGSTPTNTQPLNPNLPAVLQSQSPLGGLGGVNSGNFAQYGGPVQGGLGIGKSFQVPFVGASSGTNVVPTEGFQSGKGLNVAGIGIQSSSGVNWGGIPGVSNLNQALGLSPNAVLGNQQPSSVFSGRRKRHTFLTRLFFR</sequence>
<feature type="compositionally biased region" description="Polar residues" evidence="1">
    <location>
        <begin position="88"/>
        <end position="97"/>
    </location>
</feature>
<feature type="compositionally biased region" description="Low complexity" evidence="1">
    <location>
        <begin position="39"/>
        <end position="55"/>
    </location>
</feature>
<dbReference type="WBParaSite" id="nRc.2.0.1.t29108-RA">
    <property type="protein sequence ID" value="nRc.2.0.1.t29108-RA"/>
    <property type="gene ID" value="nRc.2.0.1.g29108"/>
</dbReference>
<reference evidence="3" key="1">
    <citation type="submission" date="2022-11" db="UniProtKB">
        <authorList>
            <consortium name="WormBaseParasite"/>
        </authorList>
    </citation>
    <scope>IDENTIFICATION</scope>
</reference>